<keyword evidence="1 2" id="KW-0833">Ubl conjugation pathway</keyword>
<dbReference type="InterPro" id="IPR035983">
    <property type="entry name" value="Hect_E3_ubiquitin_ligase"/>
</dbReference>
<accession>A0A6J8A2X6</accession>
<evidence type="ECO:0000256" key="1">
    <source>
        <dbReference type="ARBA" id="ARBA00022786"/>
    </source>
</evidence>
<reference evidence="5 6" key="1">
    <citation type="submission" date="2020-06" db="EMBL/GenBank/DDBJ databases">
        <authorList>
            <person name="Li R."/>
            <person name="Bekaert M."/>
        </authorList>
    </citation>
    <scope>NUCLEOTIDE SEQUENCE [LARGE SCALE GENOMIC DNA]</scope>
    <source>
        <strain evidence="6">wild</strain>
    </source>
</reference>
<proteinExistence type="predicted"/>
<evidence type="ECO:0000256" key="3">
    <source>
        <dbReference type="SAM" id="MobiDB-lite"/>
    </source>
</evidence>
<feature type="domain" description="HECT" evidence="4">
    <location>
        <begin position="363"/>
        <end position="398"/>
    </location>
</feature>
<feature type="compositionally biased region" description="Low complexity" evidence="3">
    <location>
        <begin position="209"/>
        <end position="225"/>
    </location>
</feature>
<dbReference type="OrthoDB" id="6140673at2759"/>
<dbReference type="Proteomes" id="UP000507470">
    <property type="component" value="Unassembled WGS sequence"/>
</dbReference>
<evidence type="ECO:0000313" key="6">
    <source>
        <dbReference type="Proteomes" id="UP000507470"/>
    </source>
</evidence>
<dbReference type="Gene3D" id="3.30.2410.10">
    <property type="entry name" value="Hect, E3 ligase catalytic domain"/>
    <property type="match status" value="1"/>
</dbReference>
<evidence type="ECO:0000256" key="2">
    <source>
        <dbReference type="PROSITE-ProRule" id="PRU00104"/>
    </source>
</evidence>
<dbReference type="AlphaFoldDB" id="A0A6J8A2X6"/>
<dbReference type="EMBL" id="CACVKT020000559">
    <property type="protein sequence ID" value="CAC5360326.1"/>
    <property type="molecule type" value="Genomic_DNA"/>
</dbReference>
<feature type="region of interest" description="Disordered" evidence="3">
    <location>
        <begin position="201"/>
        <end position="225"/>
    </location>
</feature>
<dbReference type="InterPro" id="IPR000569">
    <property type="entry name" value="HECT_dom"/>
</dbReference>
<evidence type="ECO:0000313" key="5">
    <source>
        <dbReference type="EMBL" id="CAC5360326.1"/>
    </source>
</evidence>
<feature type="compositionally biased region" description="Polar residues" evidence="3">
    <location>
        <begin position="52"/>
        <end position="64"/>
    </location>
</feature>
<keyword evidence="6" id="KW-1185">Reference proteome</keyword>
<evidence type="ECO:0000259" key="4">
    <source>
        <dbReference type="PROSITE" id="PS50237"/>
    </source>
</evidence>
<feature type="domain" description="HECT" evidence="4">
    <location>
        <begin position="554"/>
        <end position="609"/>
    </location>
</feature>
<gene>
    <name evidence="5" type="ORF">MCOR_2846</name>
</gene>
<organism evidence="5 6">
    <name type="scientific">Mytilus coruscus</name>
    <name type="common">Sea mussel</name>
    <dbReference type="NCBI Taxonomy" id="42192"/>
    <lineage>
        <taxon>Eukaryota</taxon>
        <taxon>Metazoa</taxon>
        <taxon>Spiralia</taxon>
        <taxon>Lophotrochozoa</taxon>
        <taxon>Mollusca</taxon>
        <taxon>Bivalvia</taxon>
        <taxon>Autobranchia</taxon>
        <taxon>Pteriomorphia</taxon>
        <taxon>Mytilida</taxon>
        <taxon>Mytiloidea</taxon>
        <taxon>Mytilidae</taxon>
        <taxon>Mytilinae</taxon>
        <taxon>Mytilus</taxon>
    </lineage>
</organism>
<dbReference type="Gene3D" id="3.90.1750.10">
    <property type="entry name" value="Hect, E3 ligase catalytic domains"/>
    <property type="match status" value="1"/>
</dbReference>
<comment type="caution">
    <text evidence="2">Lacks conserved residue(s) required for the propagation of feature annotation.</text>
</comment>
<dbReference type="PROSITE" id="PS50237">
    <property type="entry name" value="HECT"/>
    <property type="match status" value="2"/>
</dbReference>
<dbReference type="GO" id="GO:0004842">
    <property type="term" value="F:ubiquitin-protein transferase activity"/>
    <property type="evidence" value="ECO:0007669"/>
    <property type="project" value="InterPro"/>
</dbReference>
<dbReference type="Pfam" id="PF00632">
    <property type="entry name" value="HECT"/>
    <property type="match status" value="1"/>
</dbReference>
<feature type="region of interest" description="Disordered" evidence="3">
    <location>
        <begin position="52"/>
        <end position="71"/>
    </location>
</feature>
<dbReference type="SUPFAM" id="SSF56204">
    <property type="entry name" value="Hect, E3 ligase catalytic domain"/>
    <property type="match status" value="1"/>
</dbReference>
<name>A0A6J8A2X6_MYTCO</name>
<feature type="active site" description="Glycyl thioester intermediate" evidence="2">
    <location>
        <position position="594"/>
    </location>
</feature>
<sequence length="631" mass="71409">MEVHDMIICPSGNKWLGFVYFYFSYNVMNVVVFSDKGQDHLLDRNILFQPTRSSAGSNTSQSRKVNGKKKKQCNERTWTGTFVCLSDKDTERVPTAVEKYELVKAGLGPKRVQFEVHEEEETAKVFIRPIQKNLSTKPLDEVSENNTGIHEKCNQCEHFFAVCSLREHLKTCEGNKIINDVECEDDSESTDHNAVDLQFNRPTVDNNHENNNGPQPNTEQNISTSNNTQNNVVVLSDDSLPVFSFLSQLSAETGSTILIQDVVDSEEQKTHASETVVSANNGNMSTDMLRSMQLEEILKYAIRYCNENNMENPVDVLRYIQCILVQGRPLDIEAIDSTIEGETNYVVIDRHNILESSFEEIRALENLRLTLEVQFYEESAVDLGGPRKEFFGTILRAIADNYFEPIRPWSDDYETIGQIIALSILQNGPLPSFLTPEICDELLYGDSPRSFVKDLRKGINALDLQEASKSYSEYIFVDPTMQVLELVLGIPCLKFLFYPGTPKPVTLKAVTNLFTPEFSPEGSNSRSQETKVFMRFIKYLREVAGGRRGQVTLRKILEFATGSDEEPILGYRIKPSLVFVTNSLPSFIPMSNTCINRLTLVKATNGESLPTDDVLFNLFDYAFSNNYFGLQ</sequence>
<protein>
    <recommendedName>
        <fullName evidence="4">HECT domain-containing protein</fullName>
    </recommendedName>
</protein>